<dbReference type="InterPro" id="IPR036526">
    <property type="entry name" value="C-N_Hydrolase_sf"/>
</dbReference>
<organism evidence="3 4">
    <name type="scientific">Nocardia camponoti</name>
    <dbReference type="NCBI Taxonomy" id="1616106"/>
    <lineage>
        <taxon>Bacteria</taxon>
        <taxon>Bacillati</taxon>
        <taxon>Actinomycetota</taxon>
        <taxon>Actinomycetes</taxon>
        <taxon>Mycobacteriales</taxon>
        <taxon>Nocardiaceae</taxon>
        <taxon>Nocardia</taxon>
    </lineage>
</organism>
<reference evidence="3" key="2">
    <citation type="submission" date="2020-09" db="EMBL/GenBank/DDBJ databases">
        <authorList>
            <person name="Sun Q."/>
            <person name="Zhou Y."/>
        </authorList>
    </citation>
    <scope>NUCLEOTIDE SEQUENCE</scope>
    <source>
        <strain evidence="3">CGMCC 4.7278</strain>
    </source>
</reference>
<evidence type="ECO:0000256" key="1">
    <source>
        <dbReference type="ARBA" id="ARBA00008129"/>
    </source>
</evidence>
<keyword evidence="4" id="KW-1185">Reference proteome</keyword>
<evidence type="ECO:0000259" key="2">
    <source>
        <dbReference type="PROSITE" id="PS50263"/>
    </source>
</evidence>
<dbReference type="EMBL" id="BMMW01000003">
    <property type="protein sequence ID" value="GGK57319.1"/>
    <property type="molecule type" value="Genomic_DNA"/>
</dbReference>
<evidence type="ECO:0000313" key="4">
    <source>
        <dbReference type="Proteomes" id="UP000612956"/>
    </source>
</evidence>
<comment type="similarity">
    <text evidence="1">Belongs to the carbon-nitrogen hydrolase superfamily. Nitrilase family.</text>
</comment>
<comment type="caution">
    <text evidence="3">The sequence shown here is derived from an EMBL/GenBank/DDBJ whole genome shotgun (WGS) entry which is preliminary data.</text>
</comment>
<dbReference type="GO" id="GO:0003824">
    <property type="term" value="F:catalytic activity"/>
    <property type="evidence" value="ECO:0007669"/>
    <property type="project" value="InterPro"/>
</dbReference>
<evidence type="ECO:0000313" key="3">
    <source>
        <dbReference type="EMBL" id="GGK57319.1"/>
    </source>
</evidence>
<gene>
    <name evidence="3" type="ORF">GCM10011591_31810</name>
</gene>
<proteinExistence type="inferred from homology"/>
<dbReference type="Gene3D" id="3.60.110.10">
    <property type="entry name" value="Carbon-nitrogen hydrolase"/>
    <property type="match status" value="1"/>
</dbReference>
<accession>A0A917QLG8</accession>
<dbReference type="PANTHER" id="PTHR46044:SF1">
    <property type="entry name" value="CN HYDROLASE DOMAIN-CONTAINING PROTEIN"/>
    <property type="match status" value="1"/>
</dbReference>
<sequence>MKQVRVAAVQAEPKWLNKAAGIEQVTEFVYAAADADCQLVAFPETFLPGFPWWMWLRSVEWGDEFQARYLANSLSAEGPELRAVSYAARRRGIAVSLGFAERVGRQVFMSQALVESTGTITIARKASPVGLEQSVFAKCTSTPLIKATEHGRIGVLGGSDHADAERVAHLRAAREQIHVAAWSGFTVAQGDEPDPTRDVACATSVRYALDHATFVIAPVAVVPVSGWEVADSSGPDRRLLHGGGGVSRVFGPSGQELATPLPEGEEGLVVADLTLLSSIAGTRRGAALTPA</sequence>
<dbReference type="Proteomes" id="UP000612956">
    <property type="component" value="Unassembled WGS sequence"/>
</dbReference>
<dbReference type="AlphaFoldDB" id="A0A917QLG8"/>
<dbReference type="SUPFAM" id="SSF56317">
    <property type="entry name" value="Carbon-nitrogen hydrolase"/>
    <property type="match status" value="1"/>
</dbReference>
<feature type="domain" description="CN hydrolase" evidence="2">
    <location>
        <begin position="4"/>
        <end position="275"/>
    </location>
</feature>
<reference evidence="3" key="1">
    <citation type="journal article" date="2014" name="Int. J. Syst. Evol. Microbiol.">
        <title>Complete genome sequence of Corynebacterium casei LMG S-19264T (=DSM 44701T), isolated from a smear-ripened cheese.</title>
        <authorList>
            <consortium name="US DOE Joint Genome Institute (JGI-PGF)"/>
            <person name="Walter F."/>
            <person name="Albersmeier A."/>
            <person name="Kalinowski J."/>
            <person name="Ruckert C."/>
        </authorList>
    </citation>
    <scope>NUCLEOTIDE SEQUENCE</scope>
    <source>
        <strain evidence="3">CGMCC 4.7278</strain>
    </source>
</reference>
<dbReference type="InterPro" id="IPR044149">
    <property type="entry name" value="Nitrilases_CHs"/>
</dbReference>
<protein>
    <submittedName>
        <fullName evidence="3">Nitrilase</fullName>
    </submittedName>
</protein>
<dbReference type="Pfam" id="PF00795">
    <property type="entry name" value="CN_hydrolase"/>
    <property type="match status" value="1"/>
</dbReference>
<dbReference type="PANTHER" id="PTHR46044">
    <property type="entry name" value="NITRILASE"/>
    <property type="match status" value="1"/>
</dbReference>
<dbReference type="PROSITE" id="PS50263">
    <property type="entry name" value="CN_HYDROLASE"/>
    <property type="match status" value="1"/>
</dbReference>
<dbReference type="RefSeq" id="WP_188829795.1">
    <property type="nucleotide sequence ID" value="NZ_BMMW01000003.1"/>
</dbReference>
<name>A0A917QLG8_9NOCA</name>
<dbReference type="InterPro" id="IPR003010">
    <property type="entry name" value="C-N_Hydrolase"/>
</dbReference>